<dbReference type="GO" id="GO:0044209">
    <property type="term" value="P:AMP salvage"/>
    <property type="evidence" value="ECO:0007669"/>
    <property type="project" value="UniProtKB-UniRule"/>
</dbReference>
<evidence type="ECO:0000313" key="14">
    <source>
        <dbReference type="Proteomes" id="UP000199149"/>
    </source>
</evidence>
<evidence type="ECO:0000313" key="13">
    <source>
        <dbReference type="EMBL" id="SFN56636.1"/>
    </source>
</evidence>
<organism evidence="13 14">
    <name type="scientific">Algoriella xinjiangensis</name>
    <dbReference type="NCBI Taxonomy" id="684065"/>
    <lineage>
        <taxon>Bacteria</taxon>
        <taxon>Pseudomonadati</taxon>
        <taxon>Bacteroidota</taxon>
        <taxon>Flavobacteriia</taxon>
        <taxon>Flavobacteriales</taxon>
        <taxon>Weeksellaceae</taxon>
        <taxon>Algoriella</taxon>
    </lineage>
</organism>
<dbReference type="GO" id="GO:0016208">
    <property type="term" value="F:AMP binding"/>
    <property type="evidence" value="ECO:0007669"/>
    <property type="project" value="TreeGrafter"/>
</dbReference>
<evidence type="ECO:0000256" key="2">
    <source>
        <dbReference type="ARBA" id="ARBA00003968"/>
    </source>
</evidence>
<dbReference type="InterPro" id="IPR005764">
    <property type="entry name" value="Ade_phspho_trans"/>
</dbReference>
<evidence type="ECO:0000256" key="10">
    <source>
        <dbReference type="ARBA" id="ARBA00022726"/>
    </source>
</evidence>
<dbReference type="Proteomes" id="UP000199149">
    <property type="component" value="Unassembled WGS sequence"/>
</dbReference>
<dbReference type="NCBIfam" id="NF002636">
    <property type="entry name" value="PRK02304.1-5"/>
    <property type="match status" value="1"/>
</dbReference>
<keyword evidence="8 11" id="KW-0328">Glycosyltransferase</keyword>
<evidence type="ECO:0000256" key="6">
    <source>
        <dbReference type="ARBA" id="ARBA00011893"/>
    </source>
</evidence>
<comment type="pathway">
    <text evidence="4 11">Purine metabolism; AMP biosynthesis via salvage pathway; AMP from adenine: step 1/1.</text>
</comment>
<evidence type="ECO:0000256" key="7">
    <source>
        <dbReference type="ARBA" id="ARBA00022490"/>
    </source>
</evidence>
<evidence type="ECO:0000256" key="3">
    <source>
        <dbReference type="ARBA" id="ARBA00004496"/>
    </source>
</evidence>
<dbReference type="InterPro" id="IPR029057">
    <property type="entry name" value="PRTase-like"/>
</dbReference>
<dbReference type="PANTHER" id="PTHR32315">
    <property type="entry name" value="ADENINE PHOSPHORIBOSYLTRANSFERASE"/>
    <property type="match status" value="1"/>
</dbReference>
<dbReference type="FunFam" id="3.40.50.2020:FF:000021">
    <property type="entry name" value="Adenine phosphoribosyltransferase"/>
    <property type="match status" value="1"/>
</dbReference>
<comment type="function">
    <text evidence="2 11">Catalyzes a salvage reaction resulting in the formation of AMP, that is energically less costly than de novo synthesis.</text>
</comment>
<evidence type="ECO:0000256" key="9">
    <source>
        <dbReference type="ARBA" id="ARBA00022679"/>
    </source>
</evidence>
<dbReference type="GO" id="GO:0003999">
    <property type="term" value="F:adenine phosphoribosyltransferase activity"/>
    <property type="evidence" value="ECO:0007669"/>
    <property type="project" value="UniProtKB-UniRule"/>
</dbReference>
<reference evidence="14" key="1">
    <citation type="submission" date="2016-10" db="EMBL/GenBank/DDBJ databases">
        <authorList>
            <person name="Varghese N."/>
            <person name="Submissions S."/>
        </authorList>
    </citation>
    <scope>NUCLEOTIDE SEQUENCE [LARGE SCALE GENOMIC DNA]</scope>
    <source>
        <strain evidence="14">XJ109</strain>
    </source>
</reference>
<keyword evidence="9 11" id="KW-0808">Transferase</keyword>
<evidence type="ECO:0000256" key="8">
    <source>
        <dbReference type="ARBA" id="ARBA00022676"/>
    </source>
</evidence>
<dbReference type="GO" id="GO:0006166">
    <property type="term" value="P:purine ribonucleoside salvage"/>
    <property type="evidence" value="ECO:0007669"/>
    <property type="project" value="UniProtKB-UniRule"/>
</dbReference>
<comment type="subunit">
    <text evidence="11">Homodimer.</text>
</comment>
<keyword evidence="7 11" id="KW-0963">Cytoplasm</keyword>
<dbReference type="InterPro" id="IPR050054">
    <property type="entry name" value="UPRTase/APRTase"/>
</dbReference>
<evidence type="ECO:0000259" key="12">
    <source>
        <dbReference type="Pfam" id="PF00156"/>
    </source>
</evidence>
<dbReference type="NCBIfam" id="NF002634">
    <property type="entry name" value="PRK02304.1-3"/>
    <property type="match status" value="1"/>
</dbReference>
<proteinExistence type="inferred from homology"/>
<dbReference type="SUPFAM" id="SSF53271">
    <property type="entry name" value="PRTase-like"/>
    <property type="match status" value="1"/>
</dbReference>
<accession>A0A1I5A2L6</accession>
<protein>
    <recommendedName>
        <fullName evidence="6 11">Adenine phosphoribosyltransferase</fullName>
        <shortName evidence="11">APRT</shortName>
        <ecNumber evidence="6 11">2.4.2.7</ecNumber>
    </recommendedName>
</protein>
<evidence type="ECO:0000256" key="11">
    <source>
        <dbReference type="HAMAP-Rule" id="MF_00004"/>
    </source>
</evidence>
<comment type="catalytic activity">
    <reaction evidence="1 11">
        <text>AMP + diphosphate = 5-phospho-alpha-D-ribose 1-diphosphate + adenine</text>
        <dbReference type="Rhea" id="RHEA:16609"/>
        <dbReference type="ChEBI" id="CHEBI:16708"/>
        <dbReference type="ChEBI" id="CHEBI:33019"/>
        <dbReference type="ChEBI" id="CHEBI:58017"/>
        <dbReference type="ChEBI" id="CHEBI:456215"/>
        <dbReference type="EC" id="2.4.2.7"/>
    </reaction>
</comment>
<sequence>MSTLQEKINQTIVDVNDFPKEGIVYKDITPLFLNPELSGEIVDAFVEKAKGKVDIVCGIESRGFLYGIQIAQKLNVPFVLIRKAGKLPPPTISESYDLEYGQATIEVNSNYIKDGARVLIHDDVLATGGTAEACAKLVEKCGGKTTQFSFIVDLTFLNGKDKLTPFATDIVTLIEY</sequence>
<gene>
    <name evidence="11" type="primary">apt</name>
    <name evidence="13" type="ORF">SAMN05421738_11533</name>
</gene>
<dbReference type="RefSeq" id="WP_092909494.1">
    <property type="nucleotide sequence ID" value="NZ_FOUZ01000015.1"/>
</dbReference>
<comment type="similarity">
    <text evidence="5 11">Belongs to the purine/pyrimidine phosphoribosyltransferase family.</text>
</comment>
<dbReference type="EC" id="2.4.2.7" evidence="6 11"/>
<dbReference type="GO" id="GO:0002055">
    <property type="term" value="F:adenine binding"/>
    <property type="evidence" value="ECO:0007669"/>
    <property type="project" value="TreeGrafter"/>
</dbReference>
<dbReference type="NCBIfam" id="TIGR01090">
    <property type="entry name" value="apt"/>
    <property type="match status" value="1"/>
</dbReference>
<dbReference type="Gene3D" id="3.40.50.2020">
    <property type="match status" value="1"/>
</dbReference>
<dbReference type="CDD" id="cd06223">
    <property type="entry name" value="PRTases_typeI"/>
    <property type="match status" value="1"/>
</dbReference>
<dbReference type="OrthoDB" id="9803963at2"/>
<dbReference type="HAMAP" id="MF_00004">
    <property type="entry name" value="Aden_phosphoribosyltr"/>
    <property type="match status" value="1"/>
</dbReference>
<dbReference type="InterPro" id="IPR000836">
    <property type="entry name" value="PRTase_dom"/>
</dbReference>
<dbReference type="PANTHER" id="PTHR32315:SF3">
    <property type="entry name" value="ADENINE PHOSPHORIBOSYLTRANSFERASE"/>
    <property type="match status" value="1"/>
</dbReference>
<comment type="subcellular location">
    <subcellularLocation>
        <location evidence="3 11">Cytoplasm</location>
    </subcellularLocation>
</comment>
<keyword evidence="10 11" id="KW-0660">Purine salvage</keyword>
<dbReference type="AlphaFoldDB" id="A0A1I5A2L6"/>
<dbReference type="UniPathway" id="UPA00588">
    <property type="reaction ID" value="UER00646"/>
</dbReference>
<evidence type="ECO:0000256" key="5">
    <source>
        <dbReference type="ARBA" id="ARBA00008391"/>
    </source>
</evidence>
<evidence type="ECO:0000256" key="4">
    <source>
        <dbReference type="ARBA" id="ARBA00004659"/>
    </source>
</evidence>
<evidence type="ECO:0000256" key="1">
    <source>
        <dbReference type="ARBA" id="ARBA00000868"/>
    </source>
</evidence>
<dbReference type="GO" id="GO:0005737">
    <property type="term" value="C:cytoplasm"/>
    <property type="evidence" value="ECO:0007669"/>
    <property type="project" value="UniProtKB-SubCell"/>
</dbReference>
<dbReference type="GO" id="GO:0006168">
    <property type="term" value="P:adenine salvage"/>
    <property type="evidence" value="ECO:0007669"/>
    <property type="project" value="InterPro"/>
</dbReference>
<keyword evidence="14" id="KW-1185">Reference proteome</keyword>
<name>A0A1I5A2L6_9FLAO</name>
<dbReference type="STRING" id="684065.SAMN05421738_11533"/>
<dbReference type="Pfam" id="PF00156">
    <property type="entry name" value="Pribosyltran"/>
    <property type="match status" value="1"/>
</dbReference>
<dbReference type="EMBL" id="FOUZ01000015">
    <property type="protein sequence ID" value="SFN56636.1"/>
    <property type="molecule type" value="Genomic_DNA"/>
</dbReference>
<feature type="domain" description="Phosphoribosyltransferase" evidence="12">
    <location>
        <begin position="46"/>
        <end position="145"/>
    </location>
</feature>